<evidence type="ECO:0000256" key="1">
    <source>
        <dbReference type="ARBA" id="ARBA00004871"/>
    </source>
</evidence>
<feature type="domain" description="Shikimate dehydrogenase substrate binding N-terminal" evidence="5">
    <location>
        <begin position="15"/>
        <end position="102"/>
    </location>
</feature>
<dbReference type="InterPro" id="IPR013708">
    <property type="entry name" value="Shikimate_DH-bd_N"/>
</dbReference>
<keyword evidence="3 4" id="KW-0057">Aromatic amino acid biosynthesis</keyword>
<feature type="binding site" evidence="4">
    <location>
        <begin position="23"/>
        <end position="25"/>
    </location>
    <ligand>
        <name>shikimate</name>
        <dbReference type="ChEBI" id="CHEBI:36208"/>
    </ligand>
</feature>
<evidence type="ECO:0000259" key="5">
    <source>
        <dbReference type="Pfam" id="PF08501"/>
    </source>
</evidence>
<dbReference type="InterPro" id="IPR022893">
    <property type="entry name" value="Shikimate_DH_fam"/>
</dbReference>
<dbReference type="Proteomes" id="UP001438953">
    <property type="component" value="Unassembled WGS sequence"/>
</dbReference>
<dbReference type="Pfam" id="PF08501">
    <property type="entry name" value="Shikimate_dh_N"/>
    <property type="match status" value="1"/>
</dbReference>
<accession>A0ABV1SEJ3</accession>
<feature type="binding site" evidence="4">
    <location>
        <position position="91"/>
    </location>
    <ligand>
        <name>NADP(+)</name>
        <dbReference type="ChEBI" id="CHEBI:58349"/>
    </ligand>
</feature>
<dbReference type="SUPFAM" id="SSF51735">
    <property type="entry name" value="NAD(P)-binding Rossmann-fold domains"/>
    <property type="match status" value="1"/>
</dbReference>
<feature type="binding site" evidence="4">
    <location>
        <position position="115"/>
    </location>
    <ligand>
        <name>shikimate</name>
        <dbReference type="ChEBI" id="CHEBI:36208"/>
    </ligand>
</feature>
<feature type="binding site" evidence="4">
    <location>
        <position position="263"/>
    </location>
    <ligand>
        <name>shikimate</name>
        <dbReference type="ChEBI" id="CHEBI:36208"/>
    </ligand>
</feature>
<dbReference type="Gene3D" id="3.40.50.720">
    <property type="entry name" value="NAD(P)-binding Rossmann-like Domain"/>
    <property type="match status" value="1"/>
</dbReference>
<reference evidence="6 7" key="1">
    <citation type="submission" date="2024-06" db="EMBL/GenBank/DDBJ databases">
        <title>Thioclava kandeliae sp. nov. from a rhizosphere soil sample of Kandelia candel in a mangrove.</title>
        <authorList>
            <person name="Mu T."/>
        </authorList>
    </citation>
    <scope>NUCLEOTIDE SEQUENCE [LARGE SCALE GENOMIC DNA]</scope>
    <source>
        <strain evidence="6 7">CPCC 100088</strain>
    </source>
</reference>
<feature type="binding site" evidence="4">
    <location>
        <begin position="139"/>
        <end position="143"/>
    </location>
    <ligand>
        <name>NADP(+)</name>
        <dbReference type="ChEBI" id="CHEBI:58349"/>
    </ligand>
</feature>
<feature type="active site" description="Proton acceptor" evidence="4">
    <location>
        <position position="79"/>
    </location>
</feature>
<dbReference type="HAMAP" id="MF_00222">
    <property type="entry name" value="Shikimate_DH_AroE"/>
    <property type="match status" value="1"/>
</dbReference>
<keyword evidence="4" id="KW-0521">NADP</keyword>
<dbReference type="CDD" id="cd01065">
    <property type="entry name" value="NAD_bind_Shikimate_DH"/>
    <property type="match status" value="1"/>
</dbReference>
<comment type="caution">
    <text evidence="6">The sequence shown here is derived from an EMBL/GenBank/DDBJ whole genome shotgun (WGS) entry which is preliminary data.</text>
</comment>
<comment type="subunit">
    <text evidence="4">Homodimer.</text>
</comment>
<dbReference type="PANTHER" id="PTHR21089">
    <property type="entry name" value="SHIKIMATE DEHYDROGENASE"/>
    <property type="match status" value="1"/>
</dbReference>
<keyword evidence="2 4" id="KW-0560">Oxidoreductase</keyword>
<evidence type="ECO:0000256" key="2">
    <source>
        <dbReference type="ARBA" id="ARBA00023002"/>
    </source>
</evidence>
<feature type="binding site" evidence="4">
    <location>
        <position position="233"/>
    </location>
    <ligand>
        <name>NADP(+)</name>
        <dbReference type="ChEBI" id="CHEBI:58349"/>
    </ligand>
</feature>
<dbReference type="EMBL" id="JAYWLC010000002">
    <property type="protein sequence ID" value="MER5171051.1"/>
    <property type="molecule type" value="Genomic_DNA"/>
</dbReference>
<comment type="similarity">
    <text evidence="4">Belongs to the shikimate dehydrogenase family.</text>
</comment>
<evidence type="ECO:0000256" key="4">
    <source>
        <dbReference type="HAMAP-Rule" id="MF_00222"/>
    </source>
</evidence>
<evidence type="ECO:0000313" key="7">
    <source>
        <dbReference type="Proteomes" id="UP001438953"/>
    </source>
</evidence>
<dbReference type="InterPro" id="IPR046346">
    <property type="entry name" value="Aminoacid_DH-like_N_sf"/>
</dbReference>
<proteinExistence type="inferred from homology"/>
<keyword evidence="4" id="KW-0028">Amino-acid biosynthesis</keyword>
<comment type="catalytic activity">
    <reaction evidence="4">
        <text>shikimate + NADP(+) = 3-dehydroshikimate + NADPH + H(+)</text>
        <dbReference type="Rhea" id="RHEA:17737"/>
        <dbReference type="ChEBI" id="CHEBI:15378"/>
        <dbReference type="ChEBI" id="CHEBI:16630"/>
        <dbReference type="ChEBI" id="CHEBI:36208"/>
        <dbReference type="ChEBI" id="CHEBI:57783"/>
        <dbReference type="ChEBI" id="CHEBI:58349"/>
        <dbReference type="EC" id="1.1.1.25"/>
    </reaction>
</comment>
<dbReference type="EC" id="1.1.1.25" evidence="4"/>
<dbReference type="NCBIfam" id="NF001319">
    <property type="entry name" value="PRK00258.3-3"/>
    <property type="match status" value="1"/>
</dbReference>
<dbReference type="GO" id="GO:0004764">
    <property type="term" value="F:shikimate 3-dehydrogenase (NADP+) activity"/>
    <property type="evidence" value="ECO:0007669"/>
    <property type="project" value="UniProtKB-EC"/>
</dbReference>
<feature type="binding site" evidence="4">
    <location>
        <position position="75"/>
    </location>
    <ligand>
        <name>shikimate</name>
        <dbReference type="ChEBI" id="CHEBI:36208"/>
    </ligand>
</feature>
<comment type="function">
    <text evidence="4">Involved in the biosynthesis of the chorismate, which leads to the biosynthesis of aromatic amino acids. Catalyzes the reversible NADPH linked reduction of 3-dehydroshikimate (DHSA) to yield shikimate (SA).</text>
</comment>
<dbReference type="SUPFAM" id="SSF53223">
    <property type="entry name" value="Aminoacid dehydrogenase-like, N-terminal domain"/>
    <property type="match status" value="1"/>
</dbReference>
<feature type="binding site" evidence="4">
    <location>
        <position position="256"/>
    </location>
    <ligand>
        <name>NADP(+)</name>
        <dbReference type="ChEBI" id="CHEBI:58349"/>
    </ligand>
</feature>
<organism evidence="6 7">
    <name type="scientific">Thioclava kandeliae</name>
    <dbReference type="NCBI Taxonomy" id="3070818"/>
    <lineage>
        <taxon>Bacteria</taxon>
        <taxon>Pseudomonadati</taxon>
        <taxon>Pseudomonadota</taxon>
        <taxon>Alphaproteobacteria</taxon>
        <taxon>Rhodobacterales</taxon>
        <taxon>Paracoccaceae</taxon>
        <taxon>Thioclava</taxon>
    </lineage>
</organism>
<feature type="binding site" evidence="4">
    <location>
        <position position="235"/>
    </location>
    <ligand>
        <name>shikimate</name>
        <dbReference type="ChEBI" id="CHEBI:36208"/>
    </ligand>
</feature>
<dbReference type="Gene3D" id="3.40.50.10860">
    <property type="entry name" value="Leucine Dehydrogenase, chain A, domain 1"/>
    <property type="match status" value="1"/>
</dbReference>
<keyword evidence="7" id="KW-1185">Reference proteome</keyword>
<evidence type="ECO:0000256" key="3">
    <source>
        <dbReference type="ARBA" id="ARBA00023141"/>
    </source>
</evidence>
<dbReference type="NCBIfam" id="NF009201">
    <property type="entry name" value="PRK12549.1"/>
    <property type="match status" value="1"/>
</dbReference>
<comment type="pathway">
    <text evidence="1 4">Metabolic intermediate biosynthesis; chorismate biosynthesis; chorismate from D-erythrose 4-phosphate and phosphoenolpyruvate: step 4/7.</text>
</comment>
<dbReference type="InterPro" id="IPR036291">
    <property type="entry name" value="NAD(P)-bd_dom_sf"/>
</dbReference>
<feature type="binding site" evidence="4">
    <location>
        <position position="100"/>
    </location>
    <ligand>
        <name>shikimate</name>
        <dbReference type="ChEBI" id="CHEBI:36208"/>
    </ligand>
</feature>
<sequence length="290" mass="30430">MNTAIQTKDTLLAGLIGRGIGQSRTPAMHMAEAKAQGMVGLYNKLDMDDPLREGMTLEQMLVGAEKAGYDGLNITYPYKQEVIALLDELSEGARSVGAVNTVVFKDGRRIGHNTDMTGFAAGYRAGLGDAPNDHVLLVGAGGAGVAVAHALCDCGAKRLSITDVDPARAQALAAQVAKNRPATQVVAVASTDELTGANRPQGMVNATPMGMAKLPGMSVPESFLGADMWVADIVYFPLETELLAKARAVGARVMPGSGMTVGQAIDAFKLFTGRTADGARMKARFEEFDK</sequence>
<protein>
    <recommendedName>
        <fullName evidence="4">Shikimate dehydrogenase (NADP(+))</fullName>
        <shortName evidence="4">SDH</shortName>
        <ecNumber evidence="4">1.1.1.25</ecNumber>
    </recommendedName>
</protein>
<dbReference type="PANTHER" id="PTHR21089:SF1">
    <property type="entry name" value="BIFUNCTIONAL 3-DEHYDROQUINATE DEHYDRATASE_SHIKIMATE DEHYDROGENASE, CHLOROPLASTIC"/>
    <property type="match status" value="1"/>
</dbReference>
<evidence type="ECO:0000313" key="6">
    <source>
        <dbReference type="EMBL" id="MER5171051.1"/>
    </source>
</evidence>
<comment type="caution">
    <text evidence="4">Lacks conserved residue(s) required for the propagation of feature annotation.</text>
</comment>
<gene>
    <name evidence="4" type="primary">aroE</name>
    <name evidence="6" type="ORF">VSX56_04610</name>
</gene>
<dbReference type="RefSeq" id="WP_339113354.1">
    <property type="nucleotide sequence ID" value="NZ_JAYWLC010000002.1"/>
</dbReference>
<name>A0ABV1SEJ3_9RHOB</name>